<comment type="catalytic activity">
    <reaction evidence="6 7">
        <text>orotidine 5'-phosphate + H(+) = UMP + CO2</text>
        <dbReference type="Rhea" id="RHEA:11596"/>
        <dbReference type="ChEBI" id="CHEBI:15378"/>
        <dbReference type="ChEBI" id="CHEBI:16526"/>
        <dbReference type="ChEBI" id="CHEBI:57538"/>
        <dbReference type="ChEBI" id="CHEBI:57865"/>
        <dbReference type="EC" id="4.1.1.23"/>
    </reaction>
</comment>
<evidence type="ECO:0000256" key="5">
    <source>
        <dbReference type="ARBA" id="ARBA00023239"/>
    </source>
</evidence>
<dbReference type="InterPro" id="IPR011995">
    <property type="entry name" value="OMPdecase_type-2"/>
</dbReference>
<dbReference type="NCBIfam" id="TIGR02127">
    <property type="entry name" value="pyrF_sub2"/>
    <property type="match status" value="1"/>
</dbReference>
<feature type="active site" description="Proton donor" evidence="7">
    <location>
        <position position="101"/>
    </location>
</feature>
<keyword evidence="10" id="KW-1185">Reference proteome</keyword>
<evidence type="ECO:0000313" key="9">
    <source>
        <dbReference type="EMBL" id="SEE07020.1"/>
    </source>
</evidence>
<dbReference type="InterPro" id="IPR013785">
    <property type="entry name" value="Aldolase_TIM"/>
</dbReference>
<dbReference type="CDD" id="cd04725">
    <property type="entry name" value="OMP_decarboxylase_like"/>
    <property type="match status" value="1"/>
</dbReference>
<dbReference type="EMBL" id="FNTX01000001">
    <property type="protein sequence ID" value="SEE07020.1"/>
    <property type="molecule type" value="Genomic_DNA"/>
</dbReference>
<dbReference type="PANTHER" id="PTHR43375:SF1">
    <property type="entry name" value="OROTIDINE 5'-PHOSPHATE DECARBOXYLASE"/>
    <property type="match status" value="1"/>
</dbReference>
<comment type="pathway">
    <text evidence="1 7">Pyrimidine metabolism; UMP biosynthesis via de novo pathway; UMP from orotate: step 2/2.</text>
</comment>
<dbReference type="HAMAP" id="MF_01215">
    <property type="entry name" value="OMPdecase_type2"/>
    <property type="match status" value="1"/>
</dbReference>
<dbReference type="InterPro" id="IPR011060">
    <property type="entry name" value="RibuloseP-bd_barrel"/>
</dbReference>
<dbReference type="InterPro" id="IPR001754">
    <property type="entry name" value="OMPdeCOase_dom"/>
</dbReference>
<dbReference type="Pfam" id="PF00215">
    <property type="entry name" value="OMPdecase"/>
    <property type="match status" value="1"/>
</dbReference>
<keyword evidence="3 7" id="KW-0210">Decarboxylase</keyword>
<dbReference type="GO" id="GO:0044205">
    <property type="term" value="P:'de novo' UMP biosynthetic process"/>
    <property type="evidence" value="ECO:0007669"/>
    <property type="project" value="UniProtKB-UniRule"/>
</dbReference>
<dbReference type="STRING" id="648782.SAMN04488554_1449"/>
<evidence type="ECO:0000256" key="1">
    <source>
        <dbReference type="ARBA" id="ARBA00004861"/>
    </source>
</evidence>
<dbReference type="UniPathway" id="UPA00070">
    <property type="reaction ID" value="UER00120"/>
</dbReference>
<dbReference type="PANTHER" id="PTHR43375">
    <property type="entry name" value="OROTIDINE 5'-PHOSPHATE DECARBOXYLASE"/>
    <property type="match status" value="1"/>
</dbReference>
<evidence type="ECO:0000313" key="10">
    <source>
        <dbReference type="Proteomes" id="UP000199220"/>
    </source>
</evidence>
<name>A0A1H5FU79_9MICO</name>
<proteinExistence type="inferred from homology"/>
<protein>
    <recommendedName>
        <fullName evidence="7">Orotidine 5'-phosphate decarboxylase</fullName>
        <ecNumber evidence="7">4.1.1.23</ecNumber>
    </recommendedName>
    <alternativeName>
        <fullName evidence="7">OMP decarboxylase</fullName>
        <shortName evidence="7">OMPDCase</shortName>
        <shortName evidence="7">OMPdecase</shortName>
    </alternativeName>
</protein>
<dbReference type="RefSeq" id="WP_281242057.1">
    <property type="nucleotide sequence ID" value="NZ_FNTX01000001.1"/>
</dbReference>
<gene>
    <name evidence="7" type="primary">pyrF</name>
    <name evidence="9" type="ORF">SAMN04488554_1449</name>
</gene>
<dbReference type="EC" id="4.1.1.23" evidence="7"/>
<evidence type="ECO:0000256" key="6">
    <source>
        <dbReference type="ARBA" id="ARBA00049157"/>
    </source>
</evidence>
<accession>A0A1H5FU79</accession>
<dbReference type="Gene3D" id="3.20.20.70">
    <property type="entry name" value="Aldolase class I"/>
    <property type="match status" value="1"/>
</dbReference>
<dbReference type="Proteomes" id="UP000199220">
    <property type="component" value="Unassembled WGS sequence"/>
</dbReference>
<evidence type="ECO:0000259" key="8">
    <source>
        <dbReference type="SMART" id="SM00934"/>
    </source>
</evidence>
<evidence type="ECO:0000256" key="7">
    <source>
        <dbReference type="HAMAP-Rule" id="MF_01215"/>
    </source>
</evidence>
<keyword evidence="4 7" id="KW-0665">Pyrimidine biosynthesis</keyword>
<dbReference type="SUPFAM" id="SSF51366">
    <property type="entry name" value="Ribulose-phoshate binding barrel"/>
    <property type="match status" value="1"/>
</dbReference>
<organism evidence="9 10">
    <name type="scientific">Ruania alba</name>
    <dbReference type="NCBI Taxonomy" id="648782"/>
    <lineage>
        <taxon>Bacteria</taxon>
        <taxon>Bacillati</taxon>
        <taxon>Actinomycetota</taxon>
        <taxon>Actinomycetes</taxon>
        <taxon>Micrococcales</taxon>
        <taxon>Ruaniaceae</taxon>
        <taxon>Ruania</taxon>
    </lineage>
</organism>
<feature type="domain" description="Orotidine 5'-phosphate decarboxylase" evidence="8">
    <location>
        <begin position="22"/>
        <end position="276"/>
    </location>
</feature>
<sequence length="296" mass="29827">MTAAGPEPFGRRLTAAMDRYGPLCVGIDPHTSLLARWGLPEDASGVREFSLRTVEALTGVVGVVKPQAAFFEQFGSAGVAALEETVAACRAAGLVCVVDAKRGDIGSTMAGYAQAFVGKDSALAGDAVTVTPYLGFGSLDPLIADARSTGRGVFVLALTSNPEGAQVQHARDRDGMSVAAQIAASAAAANADELAAGEPLGSVGLVVGATVGSAPRDLGMDLAAVGGPMLAPGLGAQGAGITEIRSVFAGAERAVLPSSSREILSAGPDRENLADAARRVQAGLQDLRGGRCDQQL</sequence>
<dbReference type="SMART" id="SM00934">
    <property type="entry name" value="OMPdecase"/>
    <property type="match status" value="1"/>
</dbReference>
<evidence type="ECO:0000256" key="3">
    <source>
        <dbReference type="ARBA" id="ARBA00022793"/>
    </source>
</evidence>
<evidence type="ECO:0000256" key="2">
    <source>
        <dbReference type="ARBA" id="ARBA00008847"/>
    </source>
</evidence>
<dbReference type="GO" id="GO:0004590">
    <property type="term" value="F:orotidine-5'-phosphate decarboxylase activity"/>
    <property type="evidence" value="ECO:0007669"/>
    <property type="project" value="UniProtKB-UniRule"/>
</dbReference>
<keyword evidence="5 7" id="KW-0456">Lyase</keyword>
<evidence type="ECO:0000256" key="4">
    <source>
        <dbReference type="ARBA" id="ARBA00022975"/>
    </source>
</evidence>
<reference evidence="10" key="1">
    <citation type="submission" date="2016-10" db="EMBL/GenBank/DDBJ databases">
        <authorList>
            <person name="Varghese N."/>
            <person name="Submissions S."/>
        </authorList>
    </citation>
    <scope>NUCLEOTIDE SEQUENCE [LARGE SCALE GENOMIC DNA]</scope>
    <source>
        <strain evidence="10">DSM 21368</strain>
    </source>
</reference>
<dbReference type="GO" id="GO:0006207">
    <property type="term" value="P:'de novo' pyrimidine nucleobase biosynthetic process"/>
    <property type="evidence" value="ECO:0007669"/>
    <property type="project" value="InterPro"/>
</dbReference>
<comment type="similarity">
    <text evidence="2 7">Belongs to the OMP decarboxylase family. Type 2 subfamily.</text>
</comment>
<dbReference type="AlphaFoldDB" id="A0A1H5FU79"/>